<keyword evidence="1" id="KW-0812">Transmembrane</keyword>
<feature type="domain" description="Mce/MlaD" evidence="2">
    <location>
        <begin position="37"/>
        <end position="115"/>
    </location>
</feature>
<evidence type="ECO:0000313" key="3">
    <source>
        <dbReference type="EMBL" id="UXI69254.1"/>
    </source>
</evidence>
<dbReference type="PANTHER" id="PTHR33371:SF4">
    <property type="entry name" value="INTERMEMBRANE PHOSPHOLIPID TRANSPORT SYSTEM BINDING PROTEIN MLAD"/>
    <property type="match status" value="1"/>
</dbReference>
<sequence>MKRDHVNYTLVGVVVLAGFGLLLFALYLVTGRHGGEVDYYAVYRNVTGLRHGAPVFYQGYRIGQVTALEPRRTDEGTRYRVTLNVRKDWPIPADSVARLQSSGLLADVSIAIREGIEKQAIAVGGEIKGEESADIFGAMNELAGEITALTRSQITPLVQTLSRRVDSITDSLDKGTPELVSQAQALLVRLNHASDAVNDLLKPANREAVGDILAEVRAVSRELDTTKAALDRVMTDLSAITRENRPGVTAAVTDLRAILAALSGRIDAIVHHLDSSSRNLDQFSREIRKSPNRLLLSPKADATEEKE</sequence>
<accession>A0ABY6BHB3</accession>
<keyword evidence="1" id="KW-0472">Membrane</keyword>
<protein>
    <submittedName>
        <fullName evidence="3">MlaD family protein</fullName>
    </submittedName>
</protein>
<reference evidence="3" key="1">
    <citation type="submission" date="2022-09" db="EMBL/GenBank/DDBJ databases">
        <title>Tahibacter sp. nov., isolated from a fresh water.</title>
        <authorList>
            <person name="Baek J.H."/>
            <person name="Lee J.K."/>
            <person name="Kim J.M."/>
            <person name="Jeon C.O."/>
        </authorList>
    </citation>
    <scope>NUCLEOTIDE SEQUENCE</scope>
    <source>
        <strain evidence="3">W38</strain>
    </source>
</reference>
<organism evidence="3 4">
    <name type="scientific">Tahibacter amnicola</name>
    <dbReference type="NCBI Taxonomy" id="2976241"/>
    <lineage>
        <taxon>Bacteria</taxon>
        <taxon>Pseudomonadati</taxon>
        <taxon>Pseudomonadota</taxon>
        <taxon>Gammaproteobacteria</taxon>
        <taxon>Lysobacterales</taxon>
        <taxon>Rhodanobacteraceae</taxon>
        <taxon>Tahibacter</taxon>
    </lineage>
</organism>
<dbReference type="RefSeq" id="WP_261696212.1">
    <property type="nucleotide sequence ID" value="NZ_CP104694.1"/>
</dbReference>
<evidence type="ECO:0000256" key="1">
    <source>
        <dbReference type="SAM" id="Phobius"/>
    </source>
</evidence>
<dbReference type="Pfam" id="PF02470">
    <property type="entry name" value="MlaD"/>
    <property type="match status" value="1"/>
</dbReference>
<dbReference type="Proteomes" id="UP001064632">
    <property type="component" value="Chromosome"/>
</dbReference>
<keyword evidence="1" id="KW-1133">Transmembrane helix</keyword>
<dbReference type="InterPro" id="IPR052336">
    <property type="entry name" value="MlaD_Phospholipid_Transporter"/>
</dbReference>
<gene>
    <name evidence="3" type="ORF">N4264_06285</name>
</gene>
<evidence type="ECO:0000259" key="2">
    <source>
        <dbReference type="Pfam" id="PF02470"/>
    </source>
</evidence>
<proteinExistence type="predicted"/>
<dbReference type="InterPro" id="IPR003399">
    <property type="entry name" value="Mce/MlaD"/>
</dbReference>
<name>A0ABY6BHB3_9GAMM</name>
<dbReference type="EMBL" id="CP104694">
    <property type="protein sequence ID" value="UXI69254.1"/>
    <property type="molecule type" value="Genomic_DNA"/>
</dbReference>
<dbReference type="PANTHER" id="PTHR33371">
    <property type="entry name" value="INTERMEMBRANE PHOSPHOLIPID TRANSPORT SYSTEM BINDING PROTEIN MLAD-RELATED"/>
    <property type="match status" value="1"/>
</dbReference>
<feature type="transmembrane region" description="Helical" evidence="1">
    <location>
        <begin position="6"/>
        <end position="29"/>
    </location>
</feature>
<evidence type="ECO:0000313" key="4">
    <source>
        <dbReference type="Proteomes" id="UP001064632"/>
    </source>
</evidence>
<keyword evidence="4" id="KW-1185">Reference proteome</keyword>